<keyword evidence="1" id="KW-0472">Membrane</keyword>
<protein>
    <submittedName>
        <fullName evidence="2">Uncharacterized protein</fullName>
    </submittedName>
</protein>
<gene>
    <name evidence="2" type="ORF">Bxe_B0105</name>
</gene>
<proteinExistence type="predicted"/>
<dbReference type="AlphaFoldDB" id="Q13JA9"/>
<evidence type="ECO:0000256" key="1">
    <source>
        <dbReference type="SAM" id="Phobius"/>
    </source>
</evidence>
<evidence type="ECO:0000313" key="2">
    <source>
        <dbReference type="EMBL" id="ABE35830.1"/>
    </source>
</evidence>
<keyword evidence="3" id="KW-1185">Reference proteome</keyword>
<keyword evidence="1" id="KW-0812">Transmembrane</keyword>
<organism evidence="2 3">
    <name type="scientific">Paraburkholderia xenovorans (strain LB400)</name>
    <dbReference type="NCBI Taxonomy" id="266265"/>
    <lineage>
        <taxon>Bacteria</taxon>
        <taxon>Pseudomonadati</taxon>
        <taxon>Pseudomonadota</taxon>
        <taxon>Betaproteobacteria</taxon>
        <taxon>Burkholderiales</taxon>
        <taxon>Burkholderiaceae</taxon>
        <taxon>Paraburkholderia</taxon>
    </lineage>
</organism>
<dbReference type="eggNOG" id="ENOG502ZJGJ">
    <property type="taxonomic scope" value="Bacteria"/>
</dbReference>
<dbReference type="KEGG" id="bxe:Bxe_B0105"/>
<keyword evidence="1" id="KW-1133">Transmembrane helix</keyword>
<sequence>MSSSARCPLPAATNPMNPSTMDMLRAYLTTASLASVFIATLALAALEVFGISDEAFQAPAFRAGAFAAVIYLVLLTKKAAELAFHTAVANRHSTRIEALSHSISVSRRCPRLQLVILHLRFSRRLFDLVD</sequence>
<dbReference type="Proteomes" id="UP000001817">
    <property type="component" value="Chromosome 2"/>
</dbReference>
<dbReference type="EMBL" id="CP000271">
    <property type="protein sequence ID" value="ABE35830.1"/>
    <property type="molecule type" value="Genomic_DNA"/>
</dbReference>
<evidence type="ECO:0000313" key="3">
    <source>
        <dbReference type="Proteomes" id="UP000001817"/>
    </source>
</evidence>
<reference evidence="2 3" key="1">
    <citation type="journal article" date="2006" name="Proc. Natl. Acad. Sci. U.S.A.">
        <title>Burkholderia xenovorans LB400 harbors a multi-replicon, 9.73-Mbp genome shaped for versatility.</title>
        <authorList>
            <person name="Chain P.S."/>
            <person name="Denef V.J."/>
            <person name="Konstantinidis K.T."/>
            <person name="Vergez L.M."/>
            <person name="Agullo L."/>
            <person name="Reyes V.L."/>
            <person name="Hauser L."/>
            <person name="Cordova M."/>
            <person name="Gomez L."/>
            <person name="Gonzalez M."/>
            <person name="Land M."/>
            <person name="Lao V."/>
            <person name="Larimer F."/>
            <person name="LiPuma J.J."/>
            <person name="Mahenthiralingam E."/>
            <person name="Malfatti S.A."/>
            <person name="Marx C.J."/>
            <person name="Parnell J.J."/>
            <person name="Ramette A."/>
            <person name="Richardson P."/>
            <person name="Seeger M."/>
            <person name="Smith D."/>
            <person name="Spilker T."/>
            <person name="Sul W.J."/>
            <person name="Tsoi T.V."/>
            <person name="Ulrich L.E."/>
            <person name="Zhulin I.B."/>
            <person name="Tiedje J.M."/>
        </authorList>
    </citation>
    <scope>NUCLEOTIDE SEQUENCE [LARGE SCALE GENOMIC DNA]</scope>
    <source>
        <strain evidence="2 3">LB400</strain>
    </source>
</reference>
<feature type="transmembrane region" description="Helical" evidence="1">
    <location>
        <begin position="60"/>
        <end position="76"/>
    </location>
</feature>
<name>Q13JA9_PARXL</name>
<accession>Q13JA9</accession>